<evidence type="ECO:0000313" key="2">
    <source>
        <dbReference type="Proteomes" id="UP000236546"/>
    </source>
</evidence>
<proteinExistence type="predicted"/>
<gene>
    <name evidence="1" type="ORF">TGAMA5MH_07919</name>
</gene>
<dbReference type="EMBL" id="MTYH01000072">
    <property type="protein sequence ID" value="PNP40264.1"/>
    <property type="molecule type" value="Genomic_DNA"/>
</dbReference>
<name>A0A2K0T410_9HYPO</name>
<dbReference type="Proteomes" id="UP000236546">
    <property type="component" value="Unassembled WGS sequence"/>
</dbReference>
<accession>A0A2K0T410</accession>
<sequence>MLEKFFTVAPRARSVEQYGGTLEVLLFNGRARSLVRLLAVPVEPTLTSTPPADGPHLAQSDALSLGLAFPQFRDITRSRFHKHLRLLFGPWANQEIVCVGENTEPDDFPPIFSSEEELQPITQQQRLEHDPSTQEVISVEPATLYDYTRTGVSEVQKEPCMLDEIFRLREHFTSRRLCTSADLITLGLRPRSDREFLPTNEPWVLRNLTKKQFVRAEAVALKPEFIHGPDIDVIGFGEVLLTRICWSSAPAVGIEDPTNICRGVWAGHRFDITTLARHQKETGDEADWADVSEEIAKEIATIWRSNFGADWREFLCEFG</sequence>
<dbReference type="AlphaFoldDB" id="A0A2K0T410"/>
<reference evidence="1 2" key="1">
    <citation type="submission" date="2017-02" db="EMBL/GenBank/DDBJ databases">
        <title>Genomes of Trichoderma spp. with biocontrol activity.</title>
        <authorList>
            <person name="Gardiner D."/>
            <person name="Kazan K."/>
            <person name="Vos C."/>
            <person name="Harvey P."/>
        </authorList>
    </citation>
    <scope>NUCLEOTIDE SEQUENCE [LARGE SCALE GENOMIC DNA]</scope>
    <source>
        <strain evidence="1 2">A5MH</strain>
    </source>
</reference>
<comment type="caution">
    <text evidence="1">The sequence shown here is derived from an EMBL/GenBank/DDBJ whole genome shotgun (WGS) entry which is preliminary data.</text>
</comment>
<organism evidence="1 2">
    <name type="scientific">Trichoderma gamsii</name>
    <dbReference type="NCBI Taxonomy" id="398673"/>
    <lineage>
        <taxon>Eukaryota</taxon>
        <taxon>Fungi</taxon>
        <taxon>Dikarya</taxon>
        <taxon>Ascomycota</taxon>
        <taxon>Pezizomycotina</taxon>
        <taxon>Sordariomycetes</taxon>
        <taxon>Hypocreomycetidae</taxon>
        <taxon>Hypocreales</taxon>
        <taxon>Hypocreaceae</taxon>
        <taxon>Trichoderma</taxon>
    </lineage>
</organism>
<evidence type="ECO:0000313" key="1">
    <source>
        <dbReference type="EMBL" id="PNP40264.1"/>
    </source>
</evidence>
<dbReference type="OrthoDB" id="2588098at2759"/>
<protein>
    <submittedName>
        <fullName evidence="1">Uncharacterized protein</fullName>
    </submittedName>
</protein>